<sequence>MDYEVPTYQFLVTKSEMALLHNLRGMVPEEETEEDKRKLRPPLQLMAFAGDRHLGDFAIDGMNLISDCANIGVELRDTILNVQPQTDNHEDSDVEGEACAASSTHECNDDCEDEPVPSWEEVRARVVPSYVQNVAFIVSKHDLNQERRDDLEERFPDVLVQESGSNISVKCYGCAEQPLEKPSGMKSAVFELEKDHPSILETSLRKQYPWARIKLPYVPNGRRAHQDIENHLQDFAEYMTECPQDTEFDVPMDQTLFGTLSRFIEEPVLHMLELFSTVVGVKPLLSPARTAKRRGKGCQHYHLNDVECDIPALRANSESVSAMSTTNPTESPTSGRGHLPDPPSEAICETPPSSRKANLAARISWSTVPVAYNFTTARLNYQSDISELCQRLGFQHASPIHMWHMYHIWTQQQIMRPYQNAFMQIQTYYISLIYMYIIARVRQDLAMEFAALLQFQITNFQQPNILPSIGKCIMRAFENLPIDSPLCRWIATLFFHEWDSVNEVDYDGLVQDIATLDRESLSKFLYAVASAGDSHARCETAWWRNLNSNTSFKRYHVDHRTSDPIDLEDHPVQNLGKRRRSRRQAEKRKLRLRKFSPNLVVPDSDDDSDNDDNDDHNKDEDGGDDASTTEDSGSTTSAVFNVDNVTCLGSIEKSDVNSSNTPSGKNGRSKSSLPVRGRRTPQNTTPRSEMRTPERRSARVSAQALPAGYFRQQLSSKEFGNPM</sequence>
<feature type="region of interest" description="Disordered" evidence="1">
    <location>
        <begin position="563"/>
        <end position="637"/>
    </location>
</feature>
<feature type="compositionally biased region" description="Basic and acidic residues" evidence="1">
    <location>
        <begin position="688"/>
        <end position="697"/>
    </location>
</feature>
<dbReference type="EMBL" id="WVTA01000003">
    <property type="protein sequence ID" value="KAK3214696.1"/>
    <property type="molecule type" value="Genomic_DNA"/>
</dbReference>
<feature type="region of interest" description="Disordered" evidence="1">
    <location>
        <begin position="319"/>
        <end position="352"/>
    </location>
</feature>
<reference evidence="2 3" key="1">
    <citation type="submission" date="2021-02" db="EMBL/GenBank/DDBJ databases">
        <title>Genome assembly of Pseudopithomyces chartarum.</title>
        <authorList>
            <person name="Jauregui R."/>
            <person name="Singh J."/>
            <person name="Voisey C."/>
        </authorList>
    </citation>
    <scope>NUCLEOTIDE SEQUENCE [LARGE SCALE GENOMIC DNA]</scope>
    <source>
        <strain evidence="2 3">AGR01</strain>
    </source>
</reference>
<keyword evidence="3" id="KW-1185">Reference proteome</keyword>
<evidence type="ECO:0000313" key="2">
    <source>
        <dbReference type="EMBL" id="KAK3214696.1"/>
    </source>
</evidence>
<feature type="compositionally biased region" description="Polar residues" evidence="1">
    <location>
        <begin position="712"/>
        <end position="723"/>
    </location>
</feature>
<evidence type="ECO:0000313" key="3">
    <source>
        <dbReference type="Proteomes" id="UP001280581"/>
    </source>
</evidence>
<feature type="region of interest" description="Disordered" evidence="1">
    <location>
        <begin position="652"/>
        <end position="723"/>
    </location>
</feature>
<dbReference type="AlphaFoldDB" id="A0AAN6M5J5"/>
<gene>
    <name evidence="2" type="ORF">GRF29_19g1007234</name>
</gene>
<evidence type="ECO:0000256" key="1">
    <source>
        <dbReference type="SAM" id="MobiDB-lite"/>
    </source>
</evidence>
<protein>
    <submittedName>
        <fullName evidence="2">Uncharacterized protein</fullName>
    </submittedName>
</protein>
<name>A0AAN6M5J5_9PLEO</name>
<feature type="compositionally biased region" description="Polar residues" evidence="1">
    <location>
        <begin position="319"/>
        <end position="334"/>
    </location>
</feature>
<organism evidence="2 3">
    <name type="scientific">Pseudopithomyces chartarum</name>
    <dbReference type="NCBI Taxonomy" id="1892770"/>
    <lineage>
        <taxon>Eukaryota</taxon>
        <taxon>Fungi</taxon>
        <taxon>Dikarya</taxon>
        <taxon>Ascomycota</taxon>
        <taxon>Pezizomycotina</taxon>
        <taxon>Dothideomycetes</taxon>
        <taxon>Pleosporomycetidae</taxon>
        <taxon>Pleosporales</taxon>
        <taxon>Massarineae</taxon>
        <taxon>Didymosphaeriaceae</taxon>
        <taxon>Pseudopithomyces</taxon>
    </lineage>
</organism>
<accession>A0AAN6M5J5</accession>
<proteinExistence type="predicted"/>
<feature type="compositionally biased region" description="Acidic residues" evidence="1">
    <location>
        <begin position="603"/>
        <end position="614"/>
    </location>
</feature>
<feature type="compositionally biased region" description="Polar residues" evidence="1">
    <location>
        <begin position="656"/>
        <end position="672"/>
    </location>
</feature>
<feature type="compositionally biased region" description="Basic residues" evidence="1">
    <location>
        <begin position="576"/>
        <end position="594"/>
    </location>
</feature>
<comment type="caution">
    <text evidence="2">The sequence shown here is derived from an EMBL/GenBank/DDBJ whole genome shotgun (WGS) entry which is preliminary data.</text>
</comment>
<dbReference type="Proteomes" id="UP001280581">
    <property type="component" value="Unassembled WGS sequence"/>
</dbReference>